<dbReference type="PATRIC" id="fig|706587.4.peg.2742"/>
<name>I4C678_DESTA</name>
<accession>I4C678</accession>
<sequence length="578" mass="65770">MIVYGDLCEDKNTVQCIDGLMHLASTFDATREHELATDLLIQYGEFETGVTDRLCKDFDTLNSVIRQLRSGGVMTGRLFAGSWRRNRRISVVDLVDLLDRLRCIPLPESITVKVPEGYAFYGLYPEFYYESALKFVRDVQLTHAVCIGIRSIGTSLASVIVAALESAGCPATSFTVRPRGDFFDREIHLSDELAMEIDGNAGAWFLIADEGPGLSGSSFASVAGELSRRGIPDERIILFPSWNPDGNGFISRKATEQWQRHRKFLTEFEELWLDSGLFRQSWAYDSVSDISAGKWRPIFLEDESEYPPVYPQNERRKYLVSSNGFSGNKKILIKFAGLGHYGRATYSRALLLAERGFSPRVLGLKNGFIGYELVSGKPLTKENVCRSFMQTAARYLAFLKRQFPARATRTPEQIREMIVHNLTETAGRYWVEKFVETFPDISALKDVQAVAVDGRLLPHKWIKTEAGYLKTDVTDHHADHFFPCCQDIAWDVAGLCVEFGLDDDSRSEFVEMYSKLSEDSDIRYRLPFYTIAYIVYRLGYSVLSGDIMRNSPEGLRFNRAIQYYSVLFQKEMYKQMTQ</sequence>
<dbReference type="OrthoDB" id="7592571at2"/>
<reference evidence="2" key="1">
    <citation type="submission" date="2012-06" db="EMBL/GenBank/DDBJ databases">
        <title>Complete sequence of chromosome of Desulfomonile tiedjei DSM 6799.</title>
        <authorList>
            <person name="Lucas S."/>
            <person name="Copeland A."/>
            <person name="Lapidus A."/>
            <person name="Glavina del Rio T."/>
            <person name="Dalin E."/>
            <person name="Tice H."/>
            <person name="Bruce D."/>
            <person name="Goodwin L."/>
            <person name="Pitluck S."/>
            <person name="Peters L."/>
            <person name="Ovchinnikova G."/>
            <person name="Zeytun A."/>
            <person name="Lu M."/>
            <person name="Kyrpides N."/>
            <person name="Mavromatis K."/>
            <person name="Ivanova N."/>
            <person name="Brettin T."/>
            <person name="Detter J.C."/>
            <person name="Han C."/>
            <person name="Larimer F."/>
            <person name="Land M."/>
            <person name="Hauser L."/>
            <person name="Markowitz V."/>
            <person name="Cheng J.-F."/>
            <person name="Hugenholtz P."/>
            <person name="Woyke T."/>
            <person name="Wu D."/>
            <person name="Spring S."/>
            <person name="Schroeder M."/>
            <person name="Brambilla E."/>
            <person name="Klenk H.-P."/>
            <person name="Eisen J.A."/>
        </authorList>
    </citation>
    <scope>NUCLEOTIDE SEQUENCE [LARGE SCALE GENOMIC DNA]</scope>
    <source>
        <strain evidence="2">ATCC 49306 / DSM 6799 / DCB-1</strain>
    </source>
</reference>
<gene>
    <name evidence="1" type="ordered locus">Desti_2385</name>
</gene>
<organism evidence="1 2">
    <name type="scientific">Desulfomonile tiedjei (strain ATCC 49306 / DSM 6799 / DCB-1)</name>
    <dbReference type="NCBI Taxonomy" id="706587"/>
    <lineage>
        <taxon>Bacteria</taxon>
        <taxon>Pseudomonadati</taxon>
        <taxon>Thermodesulfobacteriota</taxon>
        <taxon>Desulfomonilia</taxon>
        <taxon>Desulfomonilales</taxon>
        <taxon>Desulfomonilaceae</taxon>
        <taxon>Desulfomonile</taxon>
    </lineage>
</organism>
<dbReference type="RefSeq" id="WP_014810212.1">
    <property type="nucleotide sequence ID" value="NC_018025.1"/>
</dbReference>
<keyword evidence="2" id="KW-1185">Reference proteome</keyword>
<dbReference type="KEGG" id="dti:Desti_2385"/>
<protein>
    <submittedName>
        <fullName evidence="1">Uncharacterized protein</fullName>
    </submittedName>
</protein>
<dbReference type="HOGENOM" id="CLU_468418_0_0_7"/>
<proteinExistence type="predicted"/>
<dbReference type="eggNOG" id="COG0510">
    <property type="taxonomic scope" value="Bacteria"/>
</dbReference>
<evidence type="ECO:0000313" key="2">
    <source>
        <dbReference type="Proteomes" id="UP000006055"/>
    </source>
</evidence>
<evidence type="ECO:0000313" key="1">
    <source>
        <dbReference type="EMBL" id="AFM25069.1"/>
    </source>
</evidence>
<dbReference type="AlphaFoldDB" id="I4C678"/>
<dbReference type="Proteomes" id="UP000006055">
    <property type="component" value="Chromosome"/>
</dbReference>
<dbReference type="EMBL" id="CP003360">
    <property type="protein sequence ID" value="AFM25069.1"/>
    <property type="molecule type" value="Genomic_DNA"/>
</dbReference>